<evidence type="ECO:0000313" key="2">
    <source>
        <dbReference type="Proteomes" id="UP000053259"/>
    </source>
</evidence>
<protein>
    <recommendedName>
        <fullName evidence="3">AB hydrolase-1 domain-containing protein</fullName>
    </recommendedName>
</protein>
<reference evidence="1 2" key="1">
    <citation type="submission" date="2015-01" db="EMBL/GenBank/DDBJ databases">
        <title>The Genome Sequence of Ochroconis gallopava CBS43764.</title>
        <authorList>
            <consortium name="The Broad Institute Genomics Platform"/>
            <person name="Cuomo C."/>
            <person name="de Hoog S."/>
            <person name="Gorbushina A."/>
            <person name="Stielow B."/>
            <person name="Teixiera M."/>
            <person name="Abouelleil A."/>
            <person name="Chapman S.B."/>
            <person name="Priest M."/>
            <person name="Young S.K."/>
            <person name="Wortman J."/>
            <person name="Nusbaum C."/>
            <person name="Birren B."/>
        </authorList>
    </citation>
    <scope>NUCLEOTIDE SEQUENCE [LARGE SCALE GENOMIC DNA]</scope>
    <source>
        <strain evidence="1 2">CBS 43764</strain>
    </source>
</reference>
<dbReference type="Pfam" id="PF08538">
    <property type="entry name" value="DUF1749"/>
    <property type="match status" value="1"/>
</dbReference>
<evidence type="ECO:0000313" key="1">
    <source>
        <dbReference type="EMBL" id="KIW00255.1"/>
    </source>
</evidence>
<proteinExistence type="predicted"/>
<evidence type="ECO:0008006" key="3">
    <source>
        <dbReference type="Google" id="ProtNLM"/>
    </source>
</evidence>
<dbReference type="VEuPathDB" id="FungiDB:PV09_08146"/>
<dbReference type="InParanoid" id="A0A0D2A1Q8"/>
<dbReference type="RefSeq" id="XP_016210124.1">
    <property type="nucleotide sequence ID" value="XM_016362004.1"/>
</dbReference>
<dbReference type="EMBL" id="KN847565">
    <property type="protein sequence ID" value="KIW00255.1"/>
    <property type="molecule type" value="Genomic_DNA"/>
</dbReference>
<dbReference type="OrthoDB" id="10034502at2759"/>
<dbReference type="HOGENOM" id="CLU_049633_3_0_1"/>
<gene>
    <name evidence="1" type="ORF">PV09_08146</name>
</gene>
<accession>A0A0D2A1Q8</accession>
<dbReference type="InterPro" id="IPR013744">
    <property type="entry name" value="SidJ"/>
</dbReference>
<dbReference type="PANTHER" id="PTHR31591:SF1">
    <property type="entry name" value="UPF0613 PROTEIN PB24D3.06C"/>
    <property type="match status" value="1"/>
</dbReference>
<sequence length="311" mass="33957">MVSAAAIQAGTLHRYSKRLVAFEHRASSDDAPNNMILWVGGLGDGIHTVSYPSILAQNLPRGWTLAQVQLLSSLNGWGTGSLQRDAKELAQCVDYFRRLKGEGSKIVVMGHSTGCQDLMEYVTGKGREGRPRIDGAILQAPVSDREGLHSTMTDAARRQIIETAQRFVEEGRESDPLPSSISGTYLGRLPISAYRWLSLLLENGDDDYFSSDLSDERLALTFGAFPPHTPLLILFSGADEHVPKSVNVEELLGRWSRAVQSSNGVLSSSSGVIPGAHHNLEQDPEETVQELVRRVVAFTQELDCSISSKLS</sequence>
<organism evidence="1 2">
    <name type="scientific">Verruconis gallopava</name>
    <dbReference type="NCBI Taxonomy" id="253628"/>
    <lineage>
        <taxon>Eukaryota</taxon>
        <taxon>Fungi</taxon>
        <taxon>Dikarya</taxon>
        <taxon>Ascomycota</taxon>
        <taxon>Pezizomycotina</taxon>
        <taxon>Dothideomycetes</taxon>
        <taxon>Pleosporomycetidae</taxon>
        <taxon>Venturiales</taxon>
        <taxon>Sympoventuriaceae</taxon>
        <taxon>Verruconis</taxon>
    </lineage>
</organism>
<name>A0A0D2A1Q8_9PEZI</name>
<dbReference type="PANTHER" id="PTHR31591">
    <property type="entry name" value="UPF0613 PROTEIN PB24D3.06C"/>
    <property type="match status" value="1"/>
</dbReference>
<dbReference type="Proteomes" id="UP000053259">
    <property type="component" value="Unassembled WGS sequence"/>
</dbReference>
<dbReference type="SUPFAM" id="SSF53474">
    <property type="entry name" value="alpha/beta-Hydrolases"/>
    <property type="match status" value="1"/>
</dbReference>
<dbReference type="Gene3D" id="3.40.50.1820">
    <property type="entry name" value="alpha/beta hydrolase"/>
    <property type="match status" value="1"/>
</dbReference>
<keyword evidence="2" id="KW-1185">Reference proteome</keyword>
<dbReference type="AlphaFoldDB" id="A0A0D2A1Q8"/>
<dbReference type="GeneID" id="27316119"/>
<dbReference type="InterPro" id="IPR029058">
    <property type="entry name" value="AB_hydrolase_fold"/>
</dbReference>